<feature type="compositionally biased region" description="Pro residues" evidence="1">
    <location>
        <begin position="144"/>
        <end position="154"/>
    </location>
</feature>
<feature type="compositionally biased region" description="Low complexity" evidence="1">
    <location>
        <begin position="39"/>
        <end position="51"/>
    </location>
</feature>
<accession>A0ABV4HMC9</accession>
<sequence>MTQDRDPLTPEERALAERLAQASPRAEPSPALDARILAAARATATETPSASVRPRRRRWPATLGIAASLALAVGIAWQLRPLPQQAPPPVSEAPLSVAPPPRPAESAAQAIMDAPATPADQRDASTQPPIATQQAAPERRELAPPSPPQSPPTPASAAAGRAGAEMETDAASAREAARQAAEATQAKEQTDMAARRAGERQRESAIVLDAPSPAPASPAPPPPPPSAAEPTFVPSPPPVETAIGRRRVQQRAATHAGADATPQQRDVGERTAVTGTRLPAAPPADPERDPFLDQPLDDEPPATADSPEVYKAWLARIRELHEEGEHEAARESLREFHRRHPDVELPEDLSGLLEE</sequence>
<organism evidence="2 3">
    <name type="scientific">Luteimonas salinilitoris</name>
    <dbReference type="NCBI Taxonomy" id="3237697"/>
    <lineage>
        <taxon>Bacteria</taxon>
        <taxon>Pseudomonadati</taxon>
        <taxon>Pseudomonadota</taxon>
        <taxon>Gammaproteobacteria</taxon>
        <taxon>Lysobacterales</taxon>
        <taxon>Lysobacteraceae</taxon>
        <taxon>Luteimonas</taxon>
    </lineage>
</organism>
<feature type="compositionally biased region" description="Basic and acidic residues" evidence="1">
    <location>
        <begin position="323"/>
        <end position="335"/>
    </location>
</feature>
<feature type="compositionally biased region" description="Pro residues" evidence="1">
    <location>
        <begin position="84"/>
        <end position="103"/>
    </location>
</feature>
<proteinExistence type="predicted"/>
<feature type="compositionally biased region" description="Pro residues" evidence="1">
    <location>
        <begin position="212"/>
        <end position="239"/>
    </location>
</feature>
<protein>
    <submittedName>
        <fullName evidence="2">Uncharacterized protein</fullName>
    </submittedName>
</protein>
<keyword evidence="3" id="KW-1185">Reference proteome</keyword>
<dbReference type="RefSeq" id="WP_370562592.1">
    <property type="nucleotide sequence ID" value="NZ_JBFWIB010000002.1"/>
</dbReference>
<feature type="region of interest" description="Disordered" evidence="1">
    <location>
        <begin position="323"/>
        <end position="355"/>
    </location>
</feature>
<feature type="region of interest" description="Disordered" evidence="1">
    <location>
        <begin position="39"/>
        <end position="58"/>
    </location>
</feature>
<dbReference type="EMBL" id="JBFWIC010000004">
    <property type="protein sequence ID" value="MEZ0473880.1"/>
    <property type="molecule type" value="Genomic_DNA"/>
</dbReference>
<evidence type="ECO:0000313" key="2">
    <source>
        <dbReference type="EMBL" id="MEZ0473880.1"/>
    </source>
</evidence>
<gene>
    <name evidence="2" type="ORF">AB6713_04510</name>
</gene>
<dbReference type="PRINTS" id="PR01217">
    <property type="entry name" value="PRICHEXTENSN"/>
</dbReference>
<feature type="compositionally biased region" description="Polar residues" evidence="1">
    <location>
        <begin position="124"/>
        <end position="135"/>
    </location>
</feature>
<dbReference type="Proteomes" id="UP001566331">
    <property type="component" value="Unassembled WGS sequence"/>
</dbReference>
<comment type="caution">
    <text evidence="2">The sequence shown here is derived from an EMBL/GenBank/DDBJ whole genome shotgun (WGS) entry which is preliminary data.</text>
</comment>
<feature type="compositionally biased region" description="Basic and acidic residues" evidence="1">
    <location>
        <begin position="188"/>
        <end position="203"/>
    </location>
</feature>
<evidence type="ECO:0000313" key="3">
    <source>
        <dbReference type="Proteomes" id="UP001566331"/>
    </source>
</evidence>
<evidence type="ECO:0000256" key="1">
    <source>
        <dbReference type="SAM" id="MobiDB-lite"/>
    </source>
</evidence>
<reference evidence="2 3" key="1">
    <citation type="submission" date="2024-07" db="EMBL/GenBank/DDBJ databases">
        <title>Luteimonas salilacus sp. nov., isolated from the shore soil of Salt Lake in Tibet of China.</title>
        <authorList>
            <person name="Zhang X."/>
            <person name="Li A."/>
        </authorList>
    </citation>
    <scope>NUCLEOTIDE SEQUENCE [LARGE SCALE GENOMIC DNA]</scope>
    <source>
        <strain evidence="2 3">B3-2-R+30</strain>
    </source>
</reference>
<feature type="region of interest" description="Disordered" evidence="1">
    <location>
        <begin position="82"/>
        <end position="308"/>
    </location>
</feature>
<feature type="compositionally biased region" description="Low complexity" evidence="1">
    <location>
        <begin position="170"/>
        <end position="186"/>
    </location>
</feature>
<name>A0ABV4HMC9_9GAMM</name>